<organism evidence="1 2">
    <name type="scientific">Meloidogyne enterolobii</name>
    <name type="common">Root-knot nematode worm</name>
    <name type="synonym">Meloidogyne mayaguensis</name>
    <dbReference type="NCBI Taxonomy" id="390850"/>
    <lineage>
        <taxon>Eukaryota</taxon>
        <taxon>Metazoa</taxon>
        <taxon>Ecdysozoa</taxon>
        <taxon>Nematoda</taxon>
        <taxon>Chromadorea</taxon>
        <taxon>Rhabditida</taxon>
        <taxon>Tylenchina</taxon>
        <taxon>Tylenchomorpha</taxon>
        <taxon>Tylenchoidea</taxon>
        <taxon>Meloidogynidae</taxon>
        <taxon>Meloidogyninae</taxon>
        <taxon>Meloidogyne</taxon>
    </lineage>
</organism>
<evidence type="ECO:0000313" key="1">
    <source>
        <dbReference type="EMBL" id="CAD2195625.1"/>
    </source>
</evidence>
<dbReference type="AlphaFoldDB" id="A0A6V7X8X7"/>
<sequence length="68" mass="7828">MYLRDECEGKENKCYLYTEKTSTSLTFIWPNASRNTCADAQQTNSIYSVGTFIFILFSTKPSKRKTAK</sequence>
<comment type="caution">
    <text evidence="1">The sequence shown here is derived from an EMBL/GenBank/DDBJ whole genome shotgun (WGS) entry which is preliminary data.</text>
</comment>
<dbReference type="EMBL" id="CAJEWN010001232">
    <property type="protein sequence ID" value="CAD2195625.1"/>
    <property type="molecule type" value="Genomic_DNA"/>
</dbReference>
<name>A0A6V7X8X7_MELEN</name>
<dbReference type="Proteomes" id="UP000580250">
    <property type="component" value="Unassembled WGS sequence"/>
</dbReference>
<gene>
    <name evidence="1" type="ORF">MENT_LOCUS48729</name>
</gene>
<reference evidence="1 2" key="1">
    <citation type="submission" date="2020-08" db="EMBL/GenBank/DDBJ databases">
        <authorList>
            <person name="Koutsovoulos G."/>
            <person name="Danchin GJ E."/>
        </authorList>
    </citation>
    <scope>NUCLEOTIDE SEQUENCE [LARGE SCALE GENOMIC DNA]</scope>
</reference>
<evidence type="ECO:0000313" key="2">
    <source>
        <dbReference type="Proteomes" id="UP000580250"/>
    </source>
</evidence>
<accession>A0A6V7X8X7</accession>
<protein>
    <submittedName>
        <fullName evidence="1">Uncharacterized protein</fullName>
    </submittedName>
</protein>
<proteinExistence type="predicted"/>